<keyword evidence="3" id="KW-1185">Reference proteome</keyword>
<organism evidence="2 3">
    <name type="scientific">Paenibacillus mendelii</name>
    <dbReference type="NCBI Taxonomy" id="206163"/>
    <lineage>
        <taxon>Bacteria</taxon>
        <taxon>Bacillati</taxon>
        <taxon>Bacillota</taxon>
        <taxon>Bacilli</taxon>
        <taxon>Bacillales</taxon>
        <taxon>Paenibacillaceae</taxon>
        <taxon>Paenibacillus</taxon>
    </lineage>
</organism>
<evidence type="ECO:0000256" key="1">
    <source>
        <dbReference type="SAM" id="MobiDB-lite"/>
    </source>
</evidence>
<name>A0ABV6JL50_9BACL</name>
<reference evidence="2 3" key="1">
    <citation type="submission" date="2024-09" db="EMBL/GenBank/DDBJ databases">
        <authorList>
            <person name="Sun Q."/>
            <person name="Mori K."/>
        </authorList>
    </citation>
    <scope>NUCLEOTIDE SEQUENCE [LARGE SCALE GENOMIC DNA]</scope>
    <source>
        <strain evidence="2 3">CCM 4839</strain>
    </source>
</reference>
<dbReference type="EMBL" id="JBHLVF010000064">
    <property type="protein sequence ID" value="MFC0396650.1"/>
    <property type="molecule type" value="Genomic_DNA"/>
</dbReference>
<dbReference type="RefSeq" id="WP_204821331.1">
    <property type="nucleotide sequence ID" value="NZ_JANHOF010000012.1"/>
</dbReference>
<protein>
    <submittedName>
        <fullName evidence="2">Uncharacterized protein</fullName>
    </submittedName>
</protein>
<sequence length="58" mass="6490">MTHFYELASWASGQLEDAVFLSPERTPMGSSSYKLSSQEPSPTSYGEDLYDQIIGQQQ</sequence>
<accession>A0ABV6JL50</accession>
<feature type="region of interest" description="Disordered" evidence="1">
    <location>
        <begin position="25"/>
        <end position="58"/>
    </location>
</feature>
<proteinExistence type="predicted"/>
<comment type="caution">
    <text evidence="2">The sequence shown here is derived from an EMBL/GenBank/DDBJ whole genome shotgun (WGS) entry which is preliminary data.</text>
</comment>
<evidence type="ECO:0000313" key="2">
    <source>
        <dbReference type="EMBL" id="MFC0396650.1"/>
    </source>
</evidence>
<evidence type="ECO:0000313" key="3">
    <source>
        <dbReference type="Proteomes" id="UP001589818"/>
    </source>
</evidence>
<gene>
    <name evidence="2" type="ORF">ACFFJ8_35540</name>
</gene>
<dbReference type="Proteomes" id="UP001589818">
    <property type="component" value="Unassembled WGS sequence"/>
</dbReference>
<feature type="compositionally biased region" description="Polar residues" evidence="1">
    <location>
        <begin position="28"/>
        <end position="44"/>
    </location>
</feature>